<name>A0A511X0P4_9BACI</name>
<organism evidence="2 3">
    <name type="scientific">Halolactibacillus alkaliphilus</name>
    <dbReference type="NCBI Taxonomy" id="442899"/>
    <lineage>
        <taxon>Bacteria</taxon>
        <taxon>Bacillati</taxon>
        <taxon>Bacillota</taxon>
        <taxon>Bacilli</taxon>
        <taxon>Bacillales</taxon>
        <taxon>Bacillaceae</taxon>
        <taxon>Halolactibacillus</taxon>
    </lineage>
</organism>
<evidence type="ECO:0000256" key="1">
    <source>
        <dbReference type="SAM" id="Phobius"/>
    </source>
</evidence>
<dbReference type="RefSeq" id="WP_089799076.1">
    <property type="nucleotide sequence ID" value="NZ_BJYE01000008.1"/>
</dbReference>
<sequence>MDLKGIKGRLYNFGEFVTALAYLNFMWILFTFLGGVLLGVHPSTVALFASLRKWKEEGVYTIGFKEFKNEFKKEFKDANILGAYLTAILLMLIFNGFLIFLNQSMVNIFLNVVYFLSVVLTMILFIYVYAVYDYFEKKAVTTVVYAVVIGMANPLVTIKLILLIFLLGIAIYSTAGVPIFFGISAISYIIMKNARRIFMKLESRSIALG</sequence>
<accession>A0A511X0P4</accession>
<gene>
    <name evidence="2" type="ORF">HAL01_09550</name>
</gene>
<evidence type="ECO:0008006" key="4">
    <source>
        <dbReference type="Google" id="ProtNLM"/>
    </source>
</evidence>
<feature type="transmembrane region" description="Helical" evidence="1">
    <location>
        <begin position="143"/>
        <end position="165"/>
    </location>
</feature>
<keyword evidence="1" id="KW-1133">Transmembrane helix</keyword>
<dbReference type="OrthoDB" id="2182676at2"/>
<feature type="transmembrane region" description="Helical" evidence="1">
    <location>
        <begin position="171"/>
        <end position="191"/>
    </location>
</feature>
<dbReference type="EMBL" id="BJYE01000008">
    <property type="protein sequence ID" value="GEN56491.1"/>
    <property type="molecule type" value="Genomic_DNA"/>
</dbReference>
<feature type="transmembrane region" description="Helical" evidence="1">
    <location>
        <begin position="108"/>
        <end position="131"/>
    </location>
</feature>
<dbReference type="Proteomes" id="UP000321400">
    <property type="component" value="Unassembled WGS sequence"/>
</dbReference>
<evidence type="ECO:0000313" key="3">
    <source>
        <dbReference type="Proteomes" id="UP000321400"/>
    </source>
</evidence>
<keyword evidence="1" id="KW-0812">Transmembrane</keyword>
<dbReference type="Pfam" id="PF04854">
    <property type="entry name" value="DUF624"/>
    <property type="match status" value="1"/>
</dbReference>
<dbReference type="AlphaFoldDB" id="A0A511X0P4"/>
<comment type="caution">
    <text evidence="2">The sequence shown here is derived from an EMBL/GenBank/DDBJ whole genome shotgun (WGS) entry which is preliminary data.</text>
</comment>
<feature type="transmembrane region" description="Helical" evidence="1">
    <location>
        <begin position="20"/>
        <end position="48"/>
    </location>
</feature>
<dbReference type="InterPro" id="IPR006938">
    <property type="entry name" value="DUF624"/>
</dbReference>
<dbReference type="STRING" id="442899.SAMN05720591_10193"/>
<keyword evidence="1" id="KW-0472">Membrane</keyword>
<evidence type="ECO:0000313" key="2">
    <source>
        <dbReference type="EMBL" id="GEN56491.1"/>
    </source>
</evidence>
<protein>
    <recommendedName>
        <fullName evidence="4">DUF624 domain-containing protein</fullName>
    </recommendedName>
</protein>
<reference evidence="2 3" key="1">
    <citation type="submission" date="2019-07" db="EMBL/GenBank/DDBJ databases">
        <title>Whole genome shotgun sequence of Halolactibacillus alkaliphilus NBRC 103919.</title>
        <authorList>
            <person name="Hosoyama A."/>
            <person name="Uohara A."/>
            <person name="Ohji S."/>
            <person name="Ichikawa N."/>
        </authorList>
    </citation>
    <scope>NUCLEOTIDE SEQUENCE [LARGE SCALE GENOMIC DNA]</scope>
    <source>
        <strain evidence="2 3">NBRC 103919</strain>
    </source>
</reference>
<proteinExistence type="predicted"/>
<feature type="transmembrane region" description="Helical" evidence="1">
    <location>
        <begin position="81"/>
        <end position="102"/>
    </location>
</feature>
<keyword evidence="3" id="KW-1185">Reference proteome</keyword>